<name>F4CFE7_SPHS2</name>
<feature type="transmembrane region" description="Helical" evidence="1">
    <location>
        <begin position="31"/>
        <end position="48"/>
    </location>
</feature>
<evidence type="ECO:0000313" key="2">
    <source>
        <dbReference type="EMBL" id="ADZ77963.1"/>
    </source>
</evidence>
<accession>F4CFE7</accession>
<gene>
    <name evidence="2" type="ordered locus">Sph21_1400</name>
</gene>
<reference evidence="2" key="1">
    <citation type="submission" date="2011-03" db="EMBL/GenBank/DDBJ databases">
        <title>Complete sequence of Sphingobacterium sp. 21.</title>
        <authorList>
            <consortium name="US DOE Joint Genome Institute"/>
            <person name="Lucas S."/>
            <person name="Copeland A."/>
            <person name="Lapidus A."/>
            <person name="Cheng J.-F."/>
            <person name="Goodwin L."/>
            <person name="Pitluck S."/>
            <person name="Davenport K."/>
            <person name="Detter J.C."/>
            <person name="Han C."/>
            <person name="Tapia R."/>
            <person name="Land M."/>
            <person name="Hauser L."/>
            <person name="Kyrpides N."/>
            <person name="Ivanova N."/>
            <person name="Ovchinnikova G."/>
            <person name="Pagani I."/>
            <person name="Siebers A.K."/>
            <person name="Allgaier M."/>
            <person name="Thelen M.P."/>
            <person name="Hugenholtz P."/>
            <person name="Woyke T."/>
        </authorList>
    </citation>
    <scope>NUCLEOTIDE SEQUENCE</scope>
    <source>
        <strain evidence="2">21</strain>
    </source>
</reference>
<dbReference type="AlphaFoldDB" id="F4CFE7"/>
<dbReference type="STRING" id="743722.Sph21_1400"/>
<dbReference type="HOGENOM" id="CLU_2587942_0_0_10"/>
<dbReference type="KEGG" id="shg:Sph21_1400"/>
<keyword evidence="1" id="KW-1133">Transmembrane helix</keyword>
<keyword evidence="1" id="KW-0472">Membrane</keyword>
<keyword evidence="1" id="KW-0812">Transmembrane</keyword>
<protein>
    <submittedName>
        <fullName evidence="2">Uncharacterized protein</fullName>
    </submittedName>
</protein>
<dbReference type="EMBL" id="CP002584">
    <property type="protein sequence ID" value="ADZ77963.1"/>
    <property type="molecule type" value="Genomic_DNA"/>
</dbReference>
<dbReference type="PATRIC" id="fig|743722.3.peg.1496"/>
<evidence type="ECO:0000256" key="1">
    <source>
        <dbReference type="SAM" id="Phobius"/>
    </source>
</evidence>
<organism evidence="2">
    <name type="scientific">Sphingobacterium sp. (strain 21)</name>
    <dbReference type="NCBI Taxonomy" id="743722"/>
    <lineage>
        <taxon>Bacteria</taxon>
        <taxon>Pseudomonadati</taxon>
        <taxon>Bacteroidota</taxon>
        <taxon>Sphingobacteriia</taxon>
        <taxon>Sphingobacteriales</taxon>
        <taxon>Sphingobacteriaceae</taxon>
        <taxon>Sphingobacterium</taxon>
    </lineage>
</organism>
<proteinExistence type="predicted"/>
<sequence length="80" mass="9377">MTSVLTCVHITKAAINIGINNNKNGEIFDKSVFIFLGVKVFIFFLNYYDTNKRVFSFLIKFFRLTLYISRQTGDSLHRLY</sequence>